<evidence type="ECO:0000256" key="1">
    <source>
        <dbReference type="SAM" id="Coils"/>
    </source>
</evidence>
<feature type="domain" description="Fungal-type protein kinase" evidence="3">
    <location>
        <begin position="464"/>
        <end position="544"/>
    </location>
</feature>
<reference evidence="4 5" key="1">
    <citation type="journal article" date="2015" name="Fungal Genet. Biol.">
        <title>Evolution of novel wood decay mechanisms in Agaricales revealed by the genome sequences of Fistulina hepatica and Cylindrobasidium torrendii.</title>
        <authorList>
            <person name="Floudas D."/>
            <person name="Held B.W."/>
            <person name="Riley R."/>
            <person name="Nagy L.G."/>
            <person name="Koehler G."/>
            <person name="Ransdell A.S."/>
            <person name="Younus H."/>
            <person name="Chow J."/>
            <person name="Chiniquy J."/>
            <person name="Lipzen A."/>
            <person name="Tritt A."/>
            <person name="Sun H."/>
            <person name="Haridas S."/>
            <person name="LaButti K."/>
            <person name="Ohm R.A."/>
            <person name="Kues U."/>
            <person name="Blanchette R.A."/>
            <person name="Grigoriev I.V."/>
            <person name="Minto R.E."/>
            <person name="Hibbett D.S."/>
        </authorList>
    </citation>
    <scope>NUCLEOTIDE SEQUENCE [LARGE SCALE GENOMIC DNA]</scope>
    <source>
        <strain evidence="4 5">FP15055 ss-10</strain>
    </source>
</reference>
<proteinExistence type="predicted"/>
<evidence type="ECO:0000259" key="3">
    <source>
        <dbReference type="Pfam" id="PF17667"/>
    </source>
</evidence>
<sequence>MSQHSNISQDDKRAQKTLVTDLKGEVGPHTWQCYTDQFLGMITPSRYAKEVKLADLEHCIKALSVPSIPTTTGPERSTYVSLAQFLNECVQTAKDAIDQSGIRTAGQNALLFNLTFLPWDKQMGDGVQRSDRLKPDIIAVNSQNGDPCFWSPPAGSSAAILVFAVEVKAGWSDLVPQVGTYAHAMFMSSPLRSFSLVLGYNTQSNAFRFMLFHHGGITSSKDLHVSSNNGRLDVIRILARILLWETWADAGIPAFTNGVSFCLPRSATNPEEFVLLWTQKVLYHALCLRGRNTFVARVGSFEPKTLDLRPMTHTTRDDEPPPAKKSRIEHLKPATTDSAVPLPTTTTTTASPATCDEPLTSLIHPRSFADAQAEFTTVNAIFAQDVDLGLDTGSNFIIKCTWPAQERAHIEADMYKECAGEFGCPAFGCSFPALFPDGRPVTNTIYLPEDSDISSRHWKIGRSPQPDYVDKRSLQVTVLLEEGQSLETCKDPADMVLSVGHALLGYTVALLKGWMHRDISIGNILRLEKECDRKPFSAKSVIDLLRTSGTQDDAGESAITWESIGILASADANKQALVLEAKALERALETLEISTKCCAVWTDGDMAANLNGYFDRERNKSQVSGTKEFMSRRMREAMRAGKAYFHGPLDDLESFFWTMLWATMNHTSTRNSTAEAESMWRSDSRSSEVSMRGGVKESYFEAEIDETYSPMVRGMRSFLESWSSKIRLLQREAHSIVRRLPASSGHDGNAILDTYKSFFFRGVAEYFDLVVEYREDLGLPA</sequence>
<feature type="compositionally biased region" description="Basic and acidic residues" evidence="2">
    <location>
        <begin position="314"/>
        <end position="332"/>
    </location>
</feature>
<organism evidence="4 5">
    <name type="scientific">Cylindrobasidium torrendii FP15055 ss-10</name>
    <dbReference type="NCBI Taxonomy" id="1314674"/>
    <lineage>
        <taxon>Eukaryota</taxon>
        <taxon>Fungi</taxon>
        <taxon>Dikarya</taxon>
        <taxon>Basidiomycota</taxon>
        <taxon>Agaricomycotina</taxon>
        <taxon>Agaricomycetes</taxon>
        <taxon>Agaricomycetidae</taxon>
        <taxon>Agaricales</taxon>
        <taxon>Marasmiineae</taxon>
        <taxon>Physalacriaceae</taxon>
        <taxon>Cylindrobasidium</taxon>
    </lineage>
</organism>
<dbReference type="Pfam" id="PF17667">
    <property type="entry name" value="Pkinase_fungal"/>
    <property type="match status" value="2"/>
</dbReference>
<dbReference type="STRING" id="1314674.A0A0D7B447"/>
<feature type="region of interest" description="Disordered" evidence="2">
    <location>
        <begin position="309"/>
        <end position="356"/>
    </location>
</feature>
<evidence type="ECO:0000313" key="4">
    <source>
        <dbReference type="EMBL" id="KIY64291.1"/>
    </source>
</evidence>
<dbReference type="InterPro" id="IPR040976">
    <property type="entry name" value="Pkinase_fungal"/>
</dbReference>
<protein>
    <recommendedName>
        <fullName evidence="3">Fungal-type protein kinase domain-containing protein</fullName>
    </recommendedName>
</protein>
<dbReference type="EMBL" id="KN880644">
    <property type="protein sequence ID" value="KIY64291.1"/>
    <property type="molecule type" value="Genomic_DNA"/>
</dbReference>
<dbReference type="OrthoDB" id="3182677at2759"/>
<keyword evidence="1" id="KW-0175">Coiled coil</keyword>
<dbReference type="PANTHER" id="PTHR38248:SF2">
    <property type="entry name" value="FUNK1 11"/>
    <property type="match status" value="1"/>
</dbReference>
<dbReference type="Proteomes" id="UP000054007">
    <property type="component" value="Unassembled WGS sequence"/>
</dbReference>
<name>A0A0D7B447_9AGAR</name>
<keyword evidence="5" id="KW-1185">Reference proteome</keyword>
<gene>
    <name evidence="4" type="ORF">CYLTODRAFT_457351</name>
</gene>
<accession>A0A0D7B447</accession>
<feature type="domain" description="Fungal-type protein kinase" evidence="3">
    <location>
        <begin position="603"/>
        <end position="662"/>
    </location>
</feature>
<evidence type="ECO:0000256" key="2">
    <source>
        <dbReference type="SAM" id="MobiDB-lite"/>
    </source>
</evidence>
<dbReference type="PANTHER" id="PTHR38248">
    <property type="entry name" value="FUNK1 6"/>
    <property type="match status" value="1"/>
</dbReference>
<evidence type="ECO:0000313" key="5">
    <source>
        <dbReference type="Proteomes" id="UP000054007"/>
    </source>
</evidence>
<feature type="compositionally biased region" description="Low complexity" evidence="2">
    <location>
        <begin position="335"/>
        <end position="354"/>
    </location>
</feature>
<dbReference type="AlphaFoldDB" id="A0A0D7B447"/>
<feature type="coiled-coil region" evidence="1">
    <location>
        <begin position="567"/>
        <end position="594"/>
    </location>
</feature>